<dbReference type="SUPFAM" id="SSF53474">
    <property type="entry name" value="alpha/beta-Hydrolases"/>
    <property type="match status" value="1"/>
</dbReference>
<evidence type="ECO:0000313" key="2">
    <source>
        <dbReference type="EMBL" id="PFG39823.1"/>
    </source>
</evidence>
<dbReference type="RefSeq" id="WP_098483857.1">
    <property type="nucleotide sequence ID" value="NZ_PDJI01000004.1"/>
</dbReference>
<sequence length="297" mass="32755">MNGAKGYRSVWTYLNTVPHKLAWVDVDGVRTRYLEAGPTDAPVVVCIHGTAGSLENFAANYAALASKYRVLGIDMVGCGYTDKPDYPYLAKDYAKHVAGFMDAMGIESAALAGVSLGSWVSGRVALDFPDRVDAMVMFAPAGVTGDEQAEKEFFAGVRQRRMAAAAEPNWDTVTTAMRGLVLNKEDLVDDIIAVRLNIYRQPELQAAMPNLLAYIDDPNISDEEWRSIDVPALVVASVDAPNMFLANSYRLAELMPRATLWEIRNCDHWPQFESPDEVNAEMIRFLDDALLRVPAES</sequence>
<dbReference type="OrthoDB" id="27092at2"/>
<keyword evidence="2" id="KW-0378">Hydrolase</keyword>
<dbReference type="Pfam" id="PF00561">
    <property type="entry name" value="Abhydrolase_1"/>
    <property type="match status" value="1"/>
</dbReference>
<gene>
    <name evidence="2" type="ORF">ATJ97_2341</name>
</gene>
<accession>A0A2A9ELY9</accession>
<name>A0A2A9ELY9_9MICO</name>
<dbReference type="GO" id="GO:0016787">
    <property type="term" value="F:hydrolase activity"/>
    <property type="evidence" value="ECO:0007669"/>
    <property type="project" value="UniProtKB-KW"/>
</dbReference>
<dbReference type="PRINTS" id="PR00412">
    <property type="entry name" value="EPOXHYDRLASE"/>
</dbReference>
<keyword evidence="3" id="KW-1185">Reference proteome</keyword>
<dbReference type="AlphaFoldDB" id="A0A2A9ELY9"/>
<reference evidence="2 3" key="1">
    <citation type="submission" date="2017-10" db="EMBL/GenBank/DDBJ databases">
        <title>Sequencing the genomes of 1000 actinobacteria strains.</title>
        <authorList>
            <person name="Klenk H.-P."/>
        </authorList>
    </citation>
    <scope>NUCLEOTIDE SEQUENCE [LARGE SCALE GENOMIC DNA]</scope>
    <source>
        <strain evidence="2 3">DSM 21838</strain>
    </source>
</reference>
<dbReference type="InterPro" id="IPR029058">
    <property type="entry name" value="AB_hydrolase_fold"/>
</dbReference>
<evidence type="ECO:0000259" key="1">
    <source>
        <dbReference type="Pfam" id="PF00561"/>
    </source>
</evidence>
<evidence type="ECO:0000313" key="3">
    <source>
        <dbReference type="Proteomes" id="UP000222106"/>
    </source>
</evidence>
<dbReference type="InterPro" id="IPR000639">
    <property type="entry name" value="Epox_hydrolase-like"/>
</dbReference>
<dbReference type="InterPro" id="IPR000073">
    <property type="entry name" value="AB_hydrolase_1"/>
</dbReference>
<dbReference type="PRINTS" id="PR00111">
    <property type="entry name" value="ABHYDROLASE"/>
</dbReference>
<dbReference type="PANTHER" id="PTHR46438:SF11">
    <property type="entry name" value="LIPASE-RELATED"/>
    <property type="match status" value="1"/>
</dbReference>
<protein>
    <submittedName>
        <fullName evidence="2">2-hydroxy-6-oxonona-2,4-dienedioate hydrolase</fullName>
    </submittedName>
</protein>
<dbReference type="Proteomes" id="UP000222106">
    <property type="component" value="Unassembled WGS sequence"/>
</dbReference>
<dbReference type="Gene3D" id="3.40.50.1820">
    <property type="entry name" value="alpha/beta hydrolase"/>
    <property type="match status" value="1"/>
</dbReference>
<dbReference type="EMBL" id="PDJI01000004">
    <property type="protein sequence ID" value="PFG39823.1"/>
    <property type="molecule type" value="Genomic_DNA"/>
</dbReference>
<comment type="caution">
    <text evidence="2">The sequence shown here is derived from an EMBL/GenBank/DDBJ whole genome shotgun (WGS) entry which is preliminary data.</text>
</comment>
<dbReference type="PANTHER" id="PTHR46438">
    <property type="entry name" value="ALPHA/BETA-HYDROLASES SUPERFAMILY PROTEIN"/>
    <property type="match status" value="1"/>
</dbReference>
<feature type="domain" description="AB hydrolase-1" evidence="1">
    <location>
        <begin position="42"/>
        <end position="275"/>
    </location>
</feature>
<organism evidence="2 3">
    <name type="scientific">Georgenia soli</name>
    <dbReference type="NCBI Taxonomy" id="638953"/>
    <lineage>
        <taxon>Bacteria</taxon>
        <taxon>Bacillati</taxon>
        <taxon>Actinomycetota</taxon>
        <taxon>Actinomycetes</taxon>
        <taxon>Micrococcales</taxon>
        <taxon>Bogoriellaceae</taxon>
        <taxon>Georgenia</taxon>
    </lineage>
</organism>
<proteinExistence type="predicted"/>